<dbReference type="SUPFAM" id="SSF81383">
    <property type="entry name" value="F-box domain"/>
    <property type="match status" value="1"/>
</dbReference>
<name>A0A336LXI1_CULSO</name>
<dbReference type="PROSITE" id="PS50181">
    <property type="entry name" value="FBOX"/>
    <property type="match status" value="1"/>
</dbReference>
<dbReference type="AlphaFoldDB" id="A0A336LXI1"/>
<dbReference type="Gene3D" id="3.80.10.10">
    <property type="entry name" value="Ribonuclease Inhibitor"/>
    <property type="match status" value="1"/>
</dbReference>
<dbReference type="Pfam" id="PF12937">
    <property type="entry name" value="F-box-like"/>
    <property type="match status" value="1"/>
</dbReference>
<dbReference type="InterPro" id="IPR032675">
    <property type="entry name" value="LRR_dom_sf"/>
</dbReference>
<accession>A0A336LXI1</accession>
<dbReference type="InterPro" id="IPR001810">
    <property type="entry name" value="F-box_dom"/>
</dbReference>
<keyword evidence="1" id="KW-0175">Coiled coil</keyword>
<protein>
    <submittedName>
        <fullName evidence="4">CSON004483 protein</fullName>
    </submittedName>
</protein>
<feature type="region of interest" description="Disordered" evidence="2">
    <location>
        <begin position="517"/>
        <end position="548"/>
    </location>
</feature>
<dbReference type="InterPro" id="IPR036047">
    <property type="entry name" value="F-box-like_dom_sf"/>
</dbReference>
<evidence type="ECO:0000256" key="2">
    <source>
        <dbReference type="SAM" id="MobiDB-lite"/>
    </source>
</evidence>
<organism evidence="4">
    <name type="scientific">Culicoides sonorensis</name>
    <name type="common">Biting midge</name>
    <dbReference type="NCBI Taxonomy" id="179676"/>
    <lineage>
        <taxon>Eukaryota</taxon>
        <taxon>Metazoa</taxon>
        <taxon>Ecdysozoa</taxon>
        <taxon>Arthropoda</taxon>
        <taxon>Hexapoda</taxon>
        <taxon>Insecta</taxon>
        <taxon>Pterygota</taxon>
        <taxon>Neoptera</taxon>
        <taxon>Endopterygota</taxon>
        <taxon>Diptera</taxon>
        <taxon>Nematocera</taxon>
        <taxon>Chironomoidea</taxon>
        <taxon>Ceratopogonidae</taxon>
        <taxon>Ceratopogoninae</taxon>
        <taxon>Culicoides</taxon>
        <taxon>Monoculicoides</taxon>
    </lineage>
</organism>
<dbReference type="SMART" id="SM00256">
    <property type="entry name" value="FBOX"/>
    <property type="match status" value="1"/>
</dbReference>
<dbReference type="VEuPathDB" id="VectorBase:CSON004483"/>
<dbReference type="SUPFAM" id="SSF52047">
    <property type="entry name" value="RNI-like"/>
    <property type="match status" value="1"/>
</dbReference>
<feature type="coiled-coil region" evidence="1">
    <location>
        <begin position="225"/>
        <end position="252"/>
    </location>
</feature>
<dbReference type="Gene3D" id="1.20.1280.50">
    <property type="match status" value="1"/>
</dbReference>
<feature type="domain" description="F-box" evidence="3">
    <location>
        <begin position="16"/>
        <end position="63"/>
    </location>
</feature>
<gene>
    <name evidence="4" type="primary">CSON004483</name>
</gene>
<sequence>MKRKLDDLDEEDASTDSPINMLLNELLEEIFTYLTANDMLSCRLVCILWNDLICNDPRLLQRSVGIHLQITQRHLKTNIIPELELMQQNSALKLFKITLKPVLFLHKPAKYYEANLLMIEKFFANFNLDTVTQLQVNKQSKYYKAVDDVVFEVLQICKNVKKFVFCEVSWSVTDEKWKNYQWKSVEEIHFENKNGGYIEQYENLCDKFKNLKKIYGLKAFGKEFYEKYANEIKSATVNVDELKQLIEENNEVKFEKLNIAFSESETLEKEAWNYINDIQSQLTHVGLIFYDKSNFLSPENNYDKVKVLKFSGVDSLISDHLSKFKNLEEVSISGRGVCFYGHEISDHLNIKKVDFSNYYTNKQALCDQCCSSMLKSMRKTTELTWARPTIQEIRLIADHLDNLQKLDIRQPLDTHLPIFLWPQMNKLKEIRMWFDMQWHGKSSIQKFLMACPNIKKIYLYHVPQSVVKKILMAFKRNMAHLRSTKVKLILIIRFLKLRENERSNKRESTKTYDFNFADNCLDSEDSDDNYYERDPDDSSNGGDSEEDD</sequence>
<evidence type="ECO:0000259" key="3">
    <source>
        <dbReference type="PROSITE" id="PS50181"/>
    </source>
</evidence>
<dbReference type="EMBL" id="UFQT01000188">
    <property type="protein sequence ID" value="SSX21363.1"/>
    <property type="molecule type" value="Genomic_DNA"/>
</dbReference>
<proteinExistence type="predicted"/>
<evidence type="ECO:0000313" key="4">
    <source>
        <dbReference type="EMBL" id="SSX21363.1"/>
    </source>
</evidence>
<feature type="compositionally biased region" description="Acidic residues" evidence="2">
    <location>
        <begin position="521"/>
        <end position="548"/>
    </location>
</feature>
<reference evidence="4" key="1">
    <citation type="submission" date="2018-07" db="EMBL/GenBank/DDBJ databases">
        <authorList>
            <person name="Quirk P.G."/>
            <person name="Krulwich T.A."/>
        </authorList>
    </citation>
    <scope>NUCLEOTIDE SEQUENCE</scope>
</reference>
<evidence type="ECO:0000256" key="1">
    <source>
        <dbReference type="SAM" id="Coils"/>
    </source>
</evidence>